<dbReference type="EMBL" id="AHNR02000045">
    <property type="protein sequence ID" value="EKR54481.1"/>
    <property type="molecule type" value="Genomic_DNA"/>
</dbReference>
<dbReference type="AlphaFoldDB" id="A0A0E2DFS4"/>
<name>A0A0E2DFS4_LEPIR</name>
<evidence type="ECO:0000313" key="2">
    <source>
        <dbReference type="Proteomes" id="UP000001340"/>
    </source>
</evidence>
<evidence type="ECO:0000313" key="1">
    <source>
        <dbReference type="EMBL" id="EKR54481.1"/>
    </source>
</evidence>
<reference evidence="1 2" key="1">
    <citation type="submission" date="2012-10" db="EMBL/GenBank/DDBJ databases">
        <authorList>
            <person name="Harkins D.M."/>
            <person name="Durkin A.S."/>
            <person name="Brinkac L.M."/>
            <person name="Haft D.H."/>
            <person name="Selengut J.D."/>
            <person name="Sanka R."/>
            <person name="DePew J."/>
            <person name="Purushe J."/>
            <person name="Chanthongthip A."/>
            <person name="Lattana O."/>
            <person name="Phetsouvanh R."/>
            <person name="Newton P.N."/>
            <person name="Vinetz J.M."/>
            <person name="Sutton G.G."/>
            <person name="Nierman W.C."/>
            <person name="Fouts D.E."/>
        </authorList>
    </citation>
    <scope>NUCLEOTIDE SEQUENCE [LARGE SCALE GENOMIC DNA]</scope>
    <source>
        <strain evidence="1 2">UI 12758</strain>
    </source>
</reference>
<accession>A0A0E2DFS4</accession>
<dbReference type="Proteomes" id="UP000001340">
    <property type="component" value="Unassembled WGS sequence"/>
</dbReference>
<protein>
    <submittedName>
        <fullName evidence="1">Uncharacterized protein</fullName>
    </submittedName>
</protein>
<comment type="caution">
    <text evidence="1">The sequence shown here is derived from an EMBL/GenBank/DDBJ whole genome shotgun (WGS) entry which is preliminary data.</text>
</comment>
<gene>
    <name evidence="1" type="ORF">LEP1GSC105_2804</name>
</gene>
<proteinExistence type="predicted"/>
<sequence length="42" mass="4951">MIRGRDQGGVNKLIERKYFLKRLIFQFIDYSREPGFGGTKTN</sequence>
<organism evidence="1 2">
    <name type="scientific">Leptospira interrogans str. UI 12758</name>
    <dbReference type="NCBI Taxonomy" id="1049938"/>
    <lineage>
        <taxon>Bacteria</taxon>
        <taxon>Pseudomonadati</taxon>
        <taxon>Spirochaetota</taxon>
        <taxon>Spirochaetia</taxon>
        <taxon>Leptospirales</taxon>
        <taxon>Leptospiraceae</taxon>
        <taxon>Leptospira</taxon>
    </lineage>
</organism>